<feature type="compositionally biased region" description="Polar residues" evidence="3">
    <location>
        <begin position="752"/>
        <end position="763"/>
    </location>
</feature>
<feature type="region of interest" description="Disordered" evidence="3">
    <location>
        <begin position="1080"/>
        <end position="1102"/>
    </location>
</feature>
<feature type="compositionally biased region" description="Polar residues" evidence="3">
    <location>
        <begin position="670"/>
        <end position="692"/>
    </location>
</feature>
<dbReference type="InterPro" id="IPR016130">
    <property type="entry name" value="Tyr_Pase_AS"/>
</dbReference>
<feature type="compositionally biased region" description="Pro residues" evidence="3">
    <location>
        <begin position="290"/>
        <end position="324"/>
    </location>
</feature>
<dbReference type="AlphaFoldDB" id="A0A9Q0MFF3"/>
<dbReference type="GO" id="GO:0008579">
    <property type="term" value="F:JUN kinase phosphatase activity"/>
    <property type="evidence" value="ECO:0007669"/>
    <property type="project" value="TreeGrafter"/>
</dbReference>
<dbReference type="SUPFAM" id="SSF52799">
    <property type="entry name" value="(Phosphotyrosine protein) phosphatases II"/>
    <property type="match status" value="1"/>
</dbReference>
<reference evidence="6" key="1">
    <citation type="submission" date="2022-12" db="EMBL/GenBank/DDBJ databases">
        <title>Genome assemblies of Blomia tropicalis.</title>
        <authorList>
            <person name="Cui Y."/>
        </authorList>
    </citation>
    <scope>NUCLEOTIDE SEQUENCE</scope>
    <source>
        <tissue evidence="6">Adult mites</tissue>
    </source>
</reference>
<dbReference type="PROSITE" id="PS50056">
    <property type="entry name" value="TYR_PHOSPHATASE_2"/>
    <property type="match status" value="1"/>
</dbReference>
<protein>
    <submittedName>
        <fullName evidence="6">Uncharacterized protein</fullName>
    </submittedName>
</protein>
<feature type="compositionally biased region" description="Polar residues" evidence="3">
    <location>
        <begin position="773"/>
        <end position="813"/>
    </location>
</feature>
<feature type="compositionally biased region" description="Low complexity" evidence="3">
    <location>
        <begin position="1219"/>
        <end position="1238"/>
    </location>
</feature>
<feature type="region of interest" description="Disordered" evidence="3">
    <location>
        <begin position="1254"/>
        <end position="1280"/>
    </location>
</feature>
<dbReference type="PROSITE" id="PS00383">
    <property type="entry name" value="TYR_PHOSPHATASE_1"/>
    <property type="match status" value="1"/>
</dbReference>
<dbReference type="SMART" id="SM00404">
    <property type="entry name" value="PTPc_motif"/>
    <property type="match status" value="1"/>
</dbReference>
<dbReference type="PANTHER" id="PTHR46377">
    <property type="entry name" value="DUAL SPECIFICITY PROTEIN PHOSPHATASE 19"/>
    <property type="match status" value="1"/>
</dbReference>
<feature type="region of interest" description="Disordered" evidence="3">
    <location>
        <begin position="1166"/>
        <end position="1240"/>
    </location>
</feature>
<feature type="compositionally biased region" description="Low complexity" evidence="3">
    <location>
        <begin position="451"/>
        <end position="468"/>
    </location>
</feature>
<feature type="region of interest" description="Disordered" evidence="3">
    <location>
        <begin position="271"/>
        <end position="648"/>
    </location>
</feature>
<dbReference type="GO" id="GO:0005737">
    <property type="term" value="C:cytoplasm"/>
    <property type="evidence" value="ECO:0007669"/>
    <property type="project" value="TreeGrafter"/>
</dbReference>
<feature type="compositionally biased region" description="Basic and acidic residues" evidence="3">
    <location>
        <begin position="415"/>
        <end position="430"/>
    </location>
</feature>
<feature type="region of interest" description="Disordered" evidence="3">
    <location>
        <begin position="670"/>
        <end position="720"/>
    </location>
</feature>
<dbReference type="PROSITE" id="PS50054">
    <property type="entry name" value="TYR_PHOSPHATASE_DUAL"/>
    <property type="match status" value="1"/>
</dbReference>
<evidence type="ECO:0000259" key="4">
    <source>
        <dbReference type="PROSITE" id="PS50054"/>
    </source>
</evidence>
<dbReference type="InterPro" id="IPR000340">
    <property type="entry name" value="Dual-sp_phosphatase_cat-dom"/>
</dbReference>
<feature type="compositionally biased region" description="Polar residues" evidence="3">
    <location>
        <begin position="353"/>
        <end position="385"/>
    </location>
</feature>
<feature type="compositionally biased region" description="Low complexity" evidence="3">
    <location>
        <begin position="326"/>
        <end position="339"/>
    </location>
</feature>
<dbReference type="Pfam" id="PF00782">
    <property type="entry name" value="DSPc"/>
    <property type="match status" value="1"/>
</dbReference>
<feature type="region of interest" description="Disordered" evidence="3">
    <location>
        <begin position="752"/>
        <end position="814"/>
    </location>
</feature>
<dbReference type="InterPro" id="IPR029021">
    <property type="entry name" value="Prot-tyrosine_phosphatase-like"/>
</dbReference>
<feature type="compositionally biased region" description="Acidic residues" evidence="3">
    <location>
        <begin position="1261"/>
        <end position="1280"/>
    </location>
</feature>
<dbReference type="InterPro" id="IPR020422">
    <property type="entry name" value="TYR_PHOSPHATASE_DUAL_dom"/>
</dbReference>
<feature type="domain" description="Tyrosine specific protein phosphatases" evidence="5">
    <location>
        <begin position="126"/>
        <end position="186"/>
    </location>
</feature>
<dbReference type="InterPro" id="IPR000387">
    <property type="entry name" value="Tyr_Pase_dom"/>
</dbReference>
<evidence type="ECO:0000256" key="3">
    <source>
        <dbReference type="SAM" id="MobiDB-lite"/>
    </source>
</evidence>
<name>A0A9Q0MFF3_BLOTA</name>
<evidence type="ECO:0000256" key="2">
    <source>
        <dbReference type="ARBA" id="ARBA00022912"/>
    </source>
</evidence>
<dbReference type="InterPro" id="IPR003595">
    <property type="entry name" value="Tyr_Pase_cat"/>
</dbReference>
<organism evidence="6 7">
    <name type="scientific">Blomia tropicalis</name>
    <name type="common">Mite</name>
    <dbReference type="NCBI Taxonomy" id="40697"/>
    <lineage>
        <taxon>Eukaryota</taxon>
        <taxon>Metazoa</taxon>
        <taxon>Ecdysozoa</taxon>
        <taxon>Arthropoda</taxon>
        <taxon>Chelicerata</taxon>
        <taxon>Arachnida</taxon>
        <taxon>Acari</taxon>
        <taxon>Acariformes</taxon>
        <taxon>Sarcoptiformes</taxon>
        <taxon>Astigmata</taxon>
        <taxon>Glycyphagoidea</taxon>
        <taxon>Echimyopodidae</taxon>
        <taxon>Blomia</taxon>
    </lineage>
</organism>
<evidence type="ECO:0000313" key="6">
    <source>
        <dbReference type="EMBL" id="KAJ6225108.1"/>
    </source>
</evidence>
<dbReference type="Gene3D" id="3.90.190.10">
    <property type="entry name" value="Protein tyrosine phosphatase superfamily"/>
    <property type="match status" value="1"/>
</dbReference>
<dbReference type="PANTHER" id="PTHR46377:SF1">
    <property type="entry name" value="DUAL SPECIFICITY PROTEIN PHOSPHATASE 19"/>
    <property type="match status" value="1"/>
</dbReference>
<keyword evidence="1" id="KW-0378">Hydrolase</keyword>
<feature type="compositionally biased region" description="Basic and acidic residues" evidence="3">
    <location>
        <begin position="628"/>
        <end position="641"/>
    </location>
</feature>
<keyword evidence="2" id="KW-0904">Protein phosphatase</keyword>
<dbReference type="Proteomes" id="UP001142055">
    <property type="component" value="Chromosome 1"/>
</dbReference>
<feature type="compositionally biased region" description="Basic and acidic residues" evidence="3">
    <location>
        <begin position="481"/>
        <end position="499"/>
    </location>
</feature>
<accession>A0A9Q0MFF3</accession>
<proteinExistence type="predicted"/>
<feature type="compositionally biased region" description="Low complexity" evidence="3">
    <location>
        <begin position="506"/>
        <end position="518"/>
    </location>
</feature>
<keyword evidence="7" id="KW-1185">Reference proteome</keyword>
<feature type="domain" description="Tyrosine-protein phosphatase" evidence="4">
    <location>
        <begin position="68"/>
        <end position="208"/>
    </location>
</feature>
<gene>
    <name evidence="6" type="ORF">RDWZM_003653</name>
</gene>
<dbReference type="EMBL" id="JAPWDV010000001">
    <property type="protein sequence ID" value="KAJ6225108.1"/>
    <property type="molecule type" value="Genomic_DNA"/>
</dbReference>
<feature type="compositionally biased region" description="Low complexity" evidence="3">
    <location>
        <begin position="699"/>
        <end position="711"/>
    </location>
</feature>
<comment type="caution">
    <text evidence="6">The sequence shown here is derived from an EMBL/GenBank/DDBJ whole genome shotgun (WGS) entry which is preliminary data.</text>
</comment>
<sequence>MGDDENRSKLFNEIKNFSQRKLRKVETKVTTGSGEQVTEKRGNKGLLTVKTGPANGPGYVVDHKPDLQVGMIIPGLFIASQDVAQDKSLLESYEVTHILNLAYGVENSFEDDYNYKKLDILDEPSTNIAQYFDDCFEFIDEGCQRGNCLVHCNAGVSRSTTICCAYLMKKQKMQYKDALALVREARAFARPNDGFVKQLEEYNDKLFGQFDAPDSIEDAFVAKKRAEIEAEKAAISGTVSIKNRLANFGAQLESVYANRLQGMTPIKLPLKKKSAAQSVQPNKISKSSAPIPPPPPIPNSMAPPPPPPPIPNANAPPPPPPPPMMNNVSNENKKSLNSKLKTEPKKLAPNKITVPNKTTLQNKTIEPNKTVNSTGKKVNKNQTETPKQEDYPKSENPNVDETPITVARQRQLWESTRKNVDSDHHNESRPVPKVQTIPATPIVSKNKFAWQPAQPATSPAPTPVTSSPEPEKKSKKIIIKTRKDSLINEEPRRSTRDLVDVIEAASSSNSQSSTPYSSPGLPRRQMQYGRRTQTAQIDKPMAQQPVTPKSKWSLRDTVDNLNETSSGRNSPNRAQSPVVHHSINSTPRQSHSPSPSRQSADSDSSNKVVFGRVPPRKMSLSGGNGTTRKNDLNDLVHDGSHHQPLKPNETIDTFNQMIMSIRDSLHNVNSSNDRQNCIMSSSQPNINTTIPKNNKWYKPQNQPQQQQQPQPSRREPFPVKVKPEVIVKEYPGWASTGNYNLNQLVDSSGLENRQSMESVTSPQLLRPSKFWPQPQQSTNKSQPNMQQNDQMRRQVSQPCLSNDSKQSSYNSPYYNVIEPQMPKRRTYSVNTHQPYQKAIPEFATSDDMRIGQRVWSPSNQLQRQQKQPQSRDNLWLPVNQRTVSCGPNSPTDGQCSAYQRARQQISNYLQQPLEPSFGRQAITPPPFFTYEYQRISPSPSPPPSMMMESLYDNRSSSPLTGSCEQFHSARTSPYSSQPSLVVINRSPMGSNSHLNLPVVSSVPSVSTNTSSVTQASPVKSAIKKNTNRHLYNDTPKANDTKVEAKKENVDTKITNQVPTKLEVSESGSNELRTGFKKVPLSDTKQKSVNRSVEARRNRSGLNRSSTAEILKLIKTKSRADFGKSMETVDEDVEIDYLLGELEKEGVENIDWDLIGVDEDAVKTIVEQNRDEKGEGSGESSNSTEKSSSEEESSSEESSSSSSSSDDDDDDDEMQHTVFISKPTPTISTTNTSTVKTNNLAQPKVTSTMAIKLATPKKNLVVEEESSSSEEDSSSEESDSD</sequence>
<feature type="compositionally biased region" description="Polar residues" evidence="3">
    <location>
        <begin position="559"/>
        <end position="575"/>
    </location>
</feature>
<evidence type="ECO:0000259" key="5">
    <source>
        <dbReference type="PROSITE" id="PS50056"/>
    </source>
</evidence>
<evidence type="ECO:0000313" key="7">
    <source>
        <dbReference type="Proteomes" id="UP001142055"/>
    </source>
</evidence>
<feature type="compositionally biased region" description="Low complexity" evidence="3">
    <location>
        <begin position="585"/>
        <end position="605"/>
    </location>
</feature>
<evidence type="ECO:0000256" key="1">
    <source>
        <dbReference type="ARBA" id="ARBA00022801"/>
    </source>
</evidence>
<dbReference type="SMART" id="SM00195">
    <property type="entry name" value="DSPc"/>
    <property type="match status" value="1"/>
</dbReference>